<feature type="compositionally biased region" description="Low complexity" evidence="1">
    <location>
        <begin position="48"/>
        <end position="71"/>
    </location>
</feature>
<keyword evidence="3" id="KW-1185">Reference proteome</keyword>
<dbReference type="AlphaFoldDB" id="A0A6A6IFV7"/>
<accession>A0A6A6IFV7</accession>
<name>A0A6A6IFV7_9PLEO</name>
<dbReference type="OrthoDB" id="3796643at2759"/>
<sequence>MDSSNQANASTGSGSSPTSSPLSEPPTTPQLDNTAYTLDKAHNHEFKTSTTSSIGSYGGRSSLTSRASTPLSSPPPTPYLDNTASELSTPDKTPSRASNPLSSPPPTPHLNKTARTLNELHAHSSDHSPTLAIRSRLPKVTGLSSTSTSRPTQRHAPRRPLNLDKTEGFMPSAANGFKFKYDSPSGRTAEELDLLFELPADPPEEPRYKRMIMRYKRFGELPKSGDADEPAPEGWGLGRIGE</sequence>
<proteinExistence type="predicted"/>
<evidence type="ECO:0000256" key="1">
    <source>
        <dbReference type="SAM" id="MobiDB-lite"/>
    </source>
</evidence>
<feature type="region of interest" description="Disordered" evidence="1">
    <location>
        <begin position="221"/>
        <end position="242"/>
    </location>
</feature>
<dbReference type="GeneID" id="54580177"/>
<feature type="compositionally biased region" description="Polar residues" evidence="1">
    <location>
        <begin position="142"/>
        <end position="151"/>
    </location>
</feature>
<dbReference type="Proteomes" id="UP000800094">
    <property type="component" value="Unassembled WGS sequence"/>
</dbReference>
<feature type="region of interest" description="Disordered" evidence="1">
    <location>
        <begin position="1"/>
        <end position="169"/>
    </location>
</feature>
<dbReference type="EMBL" id="ML987195">
    <property type="protein sequence ID" value="KAF2249321.1"/>
    <property type="molecule type" value="Genomic_DNA"/>
</dbReference>
<feature type="compositionally biased region" description="Polar residues" evidence="1">
    <location>
        <begin position="80"/>
        <end position="101"/>
    </location>
</feature>
<evidence type="ECO:0000313" key="2">
    <source>
        <dbReference type="EMBL" id="KAF2249321.1"/>
    </source>
</evidence>
<protein>
    <submittedName>
        <fullName evidence="2">Uncharacterized protein</fullName>
    </submittedName>
</protein>
<reference evidence="2" key="1">
    <citation type="journal article" date="2020" name="Stud. Mycol.">
        <title>101 Dothideomycetes genomes: a test case for predicting lifestyles and emergence of pathogens.</title>
        <authorList>
            <person name="Haridas S."/>
            <person name="Albert R."/>
            <person name="Binder M."/>
            <person name="Bloem J."/>
            <person name="Labutti K."/>
            <person name="Salamov A."/>
            <person name="Andreopoulos B."/>
            <person name="Baker S."/>
            <person name="Barry K."/>
            <person name="Bills G."/>
            <person name="Bluhm B."/>
            <person name="Cannon C."/>
            <person name="Castanera R."/>
            <person name="Culley D."/>
            <person name="Daum C."/>
            <person name="Ezra D."/>
            <person name="Gonzalez J."/>
            <person name="Henrissat B."/>
            <person name="Kuo A."/>
            <person name="Liang C."/>
            <person name="Lipzen A."/>
            <person name="Lutzoni F."/>
            <person name="Magnuson J."/>
            <person name="Mondo S."/>
            <person name="Nolan M."/>
            <person name="Ohm R."/>
            <person name="Pangilinan J."/>
            <person name="Park H.-J."/>
            <person name="Ramirez L."/>
            <person name="Alfaro M."/>
            <person name="Sun H."/>
            <person name="Tritt A."/>
            <person name="Yoshinaga Y."/>
            <person name="Zwiers L.-H."/>
            <person name="Turgeon B."/>
            <person name="Goodwin S."/>
            <person name="Spatafora J."/>
            <person name="Crous P."/>
            <person name="Grigoriev I."/>
        </authorList>
    </citation>
    <scope>NUCLEOTIDE SEQUENCE</scope>
    <source>
        <strain evidence="2">CBS 122368</strain>
    </source>
</reference>
<evidence type="ECO:0000313" key="3">
    <source>
        <dbReference type="Proteomes" id="UP000800094"/>
    </source>
</evidence>
<feature type="compositionally biased region" description="Low complexity" evidence="1">
    <location>
        <begin position="10"/>
        <end position="22"/>
    </location>
</feature>
<gene>
    <name evidence="2" type="ORF">BU26DRAFT_505369</name>
</gene>
<dbReference type="RefSeq" id="XP_033684325.1">
    <property type="nucleotide sequence ID" value="XM_033826847.1"/>
</dbReference>
<organism evidence="2 3">
    <name type="scientific">Trematosphaeria pertusa</name>
    <dbReference type="NCBI Taxonomy" id="390896"/>
    <lineage>
        <taxon>Eukaryota</taxon>
        <taxon>Fungi</taxon>
        <taxon>Dikarya</taxon>
        <taxon>Ascomycota</taxon>
        <taxon>Pezizomycotina</taxon>
        <taxon>Dothideomycetes</taxon>
        <taxon>Pleosporomycetidae</taxon>
        <taxon>Pleosporales</taxon>
        <taxon>Massarineae</taxon>
        <taxon>Trematosphaeriaceae</taxon>
        <taxon>Trematosphaeria</taxon>
    </lineage>
</organism>